<keyword evidence="4" id="KW-1185">Reference proteome</keyword>
<evidence type="ECO:0000313" key="3">
    <source>
        <dbReference type="EMBL" id="MDA3733590.1"/>
    </source>
</evidence>
<dbReference type="Pfam" id="PF13091">
    <property type="entry name" value="PLDc_2"/>
    <property type="match status" value="1"/>
</dbReference>
<dbReference type="Proteomes" id="UP001169242">
    <property type="component" value="Unassembled WGS sequence"/>
</dbReference>
<evidence type="ECO:0000313" key="4">
    <source>
        <dbReference type="Proteomes" id="UP001169242"/>
    </source>
</evidence>
<dbReference type="EMBL" id="JAQIFT010000066">
    <property type="protein sequence ID" value="MDA3733590.1"/>
    <property type="molecule type" value="Genomic_DNA"/>
</dbReference>
<sequence>MKKEFCVKRAKYIYTKDELGYQEVLDDFENAEKITIVTFNISQTQTYLIDYLKKAPDNAEIKIITNIPGRWESYYESFRANAQKKIKVYMTKLKPEDIGGRVQVYFNFKNHGKIIMTNNVVYIGSSNYSEESASNIEFGFIIRDEEFIEYLVDEIISDVTDKSLQYYEYNYTPLLLEANMAVSALFNLKTELYYQIYKHYEDYGGSGYYYNTDEDLLSGETLQGLWKLMVEAEDILEDIYQALDKITYGDIEILENATEIMENSQDLCSKYEDLHMSDTIESLADFSMMDYSNEILEEEYSSEAYDENLDYYVELSMDAASEKLENLCLEAKDELDKLLDTIEEFIEQMNQIIILFEEQNICKVNPKVNNTGLN</sequence>
<organism evidence="3 4">
    <name type="scientific">Holtiella tumoricola</name>
    <dbReference type="NCBI Taxonomy" id="3018743"/>
    <lineage>
        <taxon>Bacteria</taxon>
        <taxon>Bacillati</taxon>
        <taxon>Bacillota</taxon>
        <taxon>Clostridia</taxon>
        <taxon>Lachnospirales</taxon>
        <taxon>Cellulosilyticaceae</taxon>
        <taxon>Holtiella</taxon>
    </lineage>
</organism>
<name>A0AA42DQW8_9FIRM</name>
<dbReference type="InterPro" id="IPR025202">
    <property type="entry name" value="PLD-like_dom"/>
</dbReference>
<feature type="coiled-coil region" evidence="1">
    <location>
        <begin position="317"/>
        <end position="348"/>
    </location>
</feature>
<reference evidence="3" key="1">
    <citation type="journal article" date="2023" name="Int. J. Syst. Evol. Microbiol.">
        <title>&lt;i&gt;Holtiella tumoricola&lt;/i&gt; gen. nov. sp. nov., isolated from a human clinical sample.</title>
        <authorList>
            <person name="Allen-Vercoe E."/>
            <person name="Daigneault M.C."/>
            <person name="Vancuren S.J."/>
            <person name="Cochrane K."/>
            <person name="O'Neal L.L."/>
            <person name="Sankaranarayanan K."/>
            <person name="Lawson P.A."/>
        </authorList>
    </citation>
    <scope>NUCLEOTIDE SEQUENCE</scope>
    <source>
        <strain evidence="3">CC70A</strain>
    </source>
</reference>
<gene>
    <name evidence="3" type="ORF">PBV87_19110</name>
</gene>
<accession>A0AA42DQW8</accession>
<evidence type="ECO:0000256" key="1">
    <source>
        <dbReference type="SAM" id="Coils"/>
    </source>
</evidence>
<protein>
    <submittedName>
        <fullName evidence="3">Phospholipase D-like domain-containing protein</fullName>
    </submittedName>
</protein>
<dbReference type="SUPFAM" id="SSF56024">
    <property type="entry name" value="Phospholipase D/nuclease"/>
    <property type="match status" value="1"/>
</dbReference>
<dbReference type="GO" id="GO:0003824">
    <property type="term" value="F:catalytic activity"/>
    <property type="evidence" value="ECO:0007669"/>
    <property type="project" value="InterPro"/>
</dbReference>
<dbReference type="AlphaFoldDB" id="A0AA42DQW8"/>
<dbReference type="CDD" id="cd00138">
    <property type="entry name" value="PLDc_SF"/>
    <property type="match status" value="1"/>
</dbReference>
<comment type="caution">
    <text evidence="3">The sequence shown here is derived from an EMBL/GenBank/DDBJ whole genome shotgun (WGS) entry which is preliminary data.</text>
</comment>
<keyword evidence="1" id="KW-0175">Coiled coil</keyword>
<dbReference type="RefSeq" id="WP_271013395.1">
    <property type="nucleotide sequence ID" value="NZ_JAQIFT010000066.1"/>
</dbReference>
<evidence type="ECO:0000259" key="2">
    <source>
        <dbReference type="PROSITE" id="PS50035"/>
    </source>
</evidence>
<dbReference type="Gene3D" id="3.30.870.10">
    <property type="entry name" value="Endonuclease Chain A"/>
    <property type="match status" value="1"/>
</dbReference>
<feature type="domain" description="PLD phosphodiesterase" evidence="2">
    <location>
        <begin position="106"/>
        <end position="132"/>
    </location>
</feature>
<dbReference type="PROSITE" id="PS50035">
    <property type="entry name" value="PLD"/>
    <property type="match status" value="1"/>
</dbReference>
<dbReference type="InterPro" id="IPR001736">
    <property type="entry name" value="PLipase_D/transphosphatidylase"/>
</dbReference>
<proteinExistence type="predicted"/>
<dbReference type="GO" id="GO:0006793">
    <property type="term" value="P:phosphorus metabolic process"/>
    <property type="evidence" value="ECO:0007669"/>
    <property type="project" value="UniProtKB-ARBA"/>
</dbReference>